<evidence type="ECO:0000256" key="5">
    <source>
        <dbReference type="ARBA" id="ARBA00023128"/>
    </source>
</evidence>
<dbReference type="PANTHER" id="PTHR36091">
    <property type="entry name" value="ALTERED INHERITANCE OF MITOCHONDRIA PROTEIN 9, MITOCHONDRIAL"/>
    <property type="match status" value="1"/>
</dbReference>
<gene>
    <name evidence="8" type="ORF">N7494_009966</name>
</gene>
<keyword evidence="9" id="KW-1185">Reference proteome</keyword>
<accession>A0AAD6CSN3</accession>
<dbReference type="Proteomes" id="UP001220324">
    <property type="component" value="Unassembled WGS sequence"/>
</dbReference>
<name>A0AAD6CSN3_9EURO</name>
<dbReference type="AlphaFoldDB" id="A0AAD6CSN3"/>
<dbReference type="PANTHER" id="PTHR36091:SF1">
    <property type="entry name" value="ALTERED INHERITANCE OF MITOCHONDRIA PROTEIN 9, MITOCHONDRIAL"/>
    <property type="match status" value="1"/>
</dbReference>
<proteinExistence type="inferred from homology"/>
<evidence type="ECO:0000256" key="4">
    <source>
        <dbReference type="ARBA" id="ARBA00022946"/>
    </source>
</evidence>
<evidence type="ECO:0000256" key="3">
    <source>
        <dbReference type="ARBA" id="ARBA00016197"/>
    </source>
</evidence>
<dbReference type="SUPFAM" id="SSF56112">
    <property type="entry name" value="Protein kinase-like (PK-like)"/>
    <property type="match status" value="1"/>
</dbReference>
<evidence type="ECO:0000313" key="9">
    <source>
        <dbReference type="Proteomes" id="UP001220324"/>
    </source>
</evidence>
<evidence type="ECO:0000256" key="6">
    <source>
        <dbReference type="ARBA" id="ARBA00031849"/>
    </source>
</evidence>
<keyword evidence="5" id="KW-0496">Mitochondrion</keyword>
<dbReference type="InterPro" id="IPR051035">
    <property type="entry name" value="Mito_inheritance_9"/>
</dbReference>
<dbReference type="InterPro" id="IPR002575">
    <property type="entry name" value="Aminoglycoside_PTrfase"/>
</dbReference>
<reference evidence="8 9" key="1">
    <citation type="journal article" date="2023" name="IMA Fungus">
        <title>Comparative genomic study of the Penicillium genus elucidates a diverse pangenome and 15 lateral gene transfer events.</title>
        <authorList>
            <person name="Petersen C."/>
            <person name="Sorensen T."/>
            <person name="Nielsen M.R."/>
            <person name="Sondergaard T.E."/>
            <person name="Sorensen J.L."/>
            <person name="Fitzpatrick D.A."/>
            <person name="Frisvad J.C."/>
            <person name="Nielsen K.L."/>
        </authorList>
    </citation>
    <scope>NUCLEOTIDE SEQUENCE [LARGE SCALE GENOMIC DNA]</scope>
    <source>
        <strain evidence="8 9">IBT 35679</strain>
    </source>
</reference>
<evidence type="ECO:0000256" key="1">
    <source>
        <dbReference type="ARBA" id="ARBA00004173"/>
    </source>
</evidence>
<feature type="domain" description="Aminoglycoside phosphotransferase" evidence="7">
    <location>
        <begin position="220"/>
        <end position="266"/>
    </location>
</feature>
<dbReference type="Gene3D" id="3.90.1200.10">
    <property type="match status" value="1"/>
</dbReference>
<protein>
    <recommendedName>
        <fullName evidence="3">Altered inheritance of mitochondria protein 9, mitochondrial</fullName>
    </recommendedName>
    <alternativeName>
        <fullName evidence="6">Found in mitochondrial proteome protein 29</fullName>
    </alternativeName>
</protein>
<comment type="subcellular location">
    <subcellularLocation>
        <location evidence="1">Mitochondrion</location>
    </subcellularLocation>
</comment>
<dbReference type="EMBL" id="JAQIZZ010000007">
    <property type="protein sequence ID" value="KAJ5533414.1"/>
    <property type="molecule type" value="Genomic_DNA"/>
</dbReference>
<dbReference type="GO" id="GO:0005739">
    <property type="term" value="C:mitochondrion"/>
    <property type="evidence" value="ECO:0007669"/>
    <property type="project" value="UniProtKB-SubCell"/>
</dbReference>
<organism evidence="8 9">
    <name type="scientific">Penicillium frequentans</name>
    <dbReference type="NCBI Taxonomy" id="3151616"/>
    <lineage>
        <taxon>Eukaryota</taxon>
        <taxon>Fungi</taxon>
        <taxon>Dikarya</taxon>
        <taxon>Ascomycota</taxon>
        <taxon>Pezizomycotina</taxon>
        <taxon>Eurotiomycetes</taxon>
        <taxon>Eurotiomycetidae</taxon>
        <taxon>Eurotiales</taxon>
        <taxon>Aspergillaceae</taxon>
        <taxon>Penicillium</taxon>
    </lineage>
</organism>
<comment type="similarity">
    <text evidence="2">Belongs to the AIM9 family.</text>
</comment>
<evidence type="ECO:0000259" key="7">
    <source>
        <dbReference type="Pfam" id="PF01636"/>
    </source>
</evidence>
<keyword evidence="4" id="KW-0809">Transit peptide</keyword>
<sequence>MDNGSEVFAKLPNPNAGPVQFSVASEVATRELLRNVFDIPVPRVLSWSSDAGSNSVEAEYIIEEKAPGVRLGSVWNRWPRELKLQLITQVVDLENKLTSIDFDRHGCIYFKEDLRSLVGEAEDIHSRTVGSDVLHRFSIGPLTTNELWSGTRKDMKLDRGPWKDPFEYNRAIGHNEMTWIKTNAVPRMNYYRPKPNRELPEDGISLLEKYMDISSYLVPQPSDEPSSTNVLWHPDLHLDNIFVDPDTCQITRIVDWQSACVAPLFYQSGVPKMCRHSRPVRKGWVVPERPADFEDLSKEEQKRIDDDLEGETIHKYYEAQVYKRAPLHWAVLQKPEIPTLRKPVWLVSGAWENRNLFFLREALMNVTTHWSQLFPGNTCPIDFSSGDIELQSKEEENIKGVGHMLLLFREQAVLPVDGMVEPEDYDAARENSRKYKDIFIRLAKDEEEQELFRNLWPYQESI</sequence>
<dbReference type="InterPro" id="IPR011009">
    <property type="entry name" value="Kinase-like_dom_sf"/>
</dbReference>
<dbReference type="Pfam" id="PF01636">
    <property type="entry name" value="APH"/>
    <property type="match status" value="1"/>
</dbReference>
<evidence type="ECO:0000256" key="2">
    <source>
        <dbReference type="ARBA" id="ARBA00005543"/>
    </source>
</evidence>
<evidence type="ECO:0000313" key="8">
    <source>
        <dbReference type="EMBL" id="KAJ5533414.1"/>
    </source>
</evidence>
<comment type="caution">
    <text evidence="8">The sequence shown here is derived from an EMBL/GenBank/DDBJ whole genome shotgun (WGS) entry which is preliminary data.</text>
</comment>